<evidence type="ECO:0000259" key="8">
    <source>
        <dbReference type="Pfam" id="PF17917"/>
    </source>
</evidence>
<keyword evidence="3" id="KW-0540">Nuclease</keyword>
<dbReference type="Gene3D" id="3.10.20.370">
    <property type="match status" value="1"/>
</dbReference>
<dbReference type="CDD" id="cd09274">
    <property type="entry name" value="RNase_HI_RT_Ty3"/>
    <property type="match status" value="1"/>
</dbReference>
<evidence type="ECO:0000256" key="1">
    <source>
        <dbReference type="ARBA" id="ARBA00022679"/>
    </source>
</evidence>
<dbReference type="InterPro" id="IPR043128">
    <property type="entry name" value="Rev_trsase/Diguanyl_cyclase"/>
</dbReference>
<dbReference type="SUPFAM" id="SSF56672">
    <property type="entry name" value="DNA/RNA polymerases"/>
    <property type="match status" value="1"/>
</dbReference>
<dbReference type="Pfam" id="PF00078">
    <property type="entry name" value="RVT_1"/>
    <property type="match status" value="1"/>
</dbReference>
<dbReference type="InterPro" id="IPR041373">
    <property type="entry name" value="RT_RNaseH"/>
</dbReference>
<dbReference type="FunFam" id="3.10.20.370:FF:000001">
    <property type="entry name" value="Retrovirus-related Pol polyprotein from transposon 17.6-like protein"/>
    <property type="match status" value="1"/>
</dbReference>
<evidence type="ECO:0000256" key="3">
    <source>
        <dbReference type="ARBA" id="ARBA00022722"/>
    </source>
</evidence>
<accession>A0A4Y2X9L8</accession>
<dbReference type="GO" id="GO:0003964">
    <property type="term" value="F:RNA-directed DNA polymerase activity"/>
    <property type="evidence" value="ECO:0007669"/>
    <property type="project" value="UniProtKB-KW"/>
</dbReference>
<dbReference type="GO" id="GO:0016787">
    <property type="term" value="F:hydrolase activity"/>
    <property type="evidence" value="ECO:0007669"/>
    <property type="project" value="UniProtKB-KW"/>
</dbReference>
<keyword evidence="4" id="KW-0255">Endonuclease</keyword>
<gene>
    <name evidence="9" type="primary">pol_1965</name>
    <name evidence="9" type="ORF">AVEN_88633_1</name>
</gene>
<dbReference type="GO" id="GO:0004519">
    <property type="term" value="F:endonuclease activity"/>
    <property type="evidence" value="ECO:0007669"/>
    <property type="project" value="UniProtKB-KW"/>
</dbReference>
<dbReference type="InterPro" id="IPR050951">
    <property type="entry name" value="Retrovirus_Pol_polyprotein"/>
</dbReference>
<evidence type="ECO:0000256" key="4">
    <source>
        <dbReference type="ARBA" id="ARBA00022759"/>
    </source>
</evidence>
<keyword evidence="5" id="KW-0378">Hydrolase</keyword>
<dbReference type="Pfam" id="PF17917">
    <property type="entry name" value="RT_RNaseH"/>
    <property type="match status" value="1"/>
</dbReference>
<dbReference type="Proteomes" id="UP000499080">
    <property type="component" value="Unassembled WGS sequence"/>
</dbReference>
<evidence type="ECO:0000313" key="9">
    <source>
        <dbReference type="EMBL" id="GBO46313.1"/>
    </source>
</evidence>
<evidence type="ECO:0000256" key="6">
    <source>
        <dbReference type="ARBA" id="ARBA00022918"/>
    </source>
</evidence>
<dbReference type="PANTHER" id="PTHR37984">
    <property type="entry name" value="PROTEIN CBG26694"/>
    <property type="match status" value="1"/>
</dbReference>
<evidence type="ECO:0000313" key="10">
    <source>
        <dbReference type="Proteomes" id="UP000499080"/>
    </source>
</evidence>
<comment type="caution">
    <text evidence="9">The sequence shown here is derived from an EMBL/GenBank/DDBJ whole genome shotgun (WGS) entry which is preliminary data.</text>
</comment>
<proteinExistence type="predicted"/>
<keyword evidence="6" id="KW-0695">RNA-directed DNA polymerase</keyword>
<evidence type="ECO:0000256" key="2">
    <source>
        <dbReference type="ARBA" id="ARBA00022695"/>
    </source>
</evidence>
<feature type="domain" description="Reverse transcriptase RNase H-like" evidence="8">
    <location>
        <begin position="215"/>
        <end position="318"/>
    </location>
</feature>
<evidence type="ECO:0000259" key="7">
    <source>
        <dbReference type="Pfam" id="PF00078"/>
    </source>
</evidence>
<dbReference type="OrthoDB" id="6147315at2759"/>
<protein>
    <submittedName>
        <fullName evidence="9">Retrovirus-related Pol polyprotein from transposon opus</fullName>
    </submittedName>
</protein>
<name>A0A4Y2X9L8_ARAVE</name>
<feature type="domain" description="Reverse transcriptase" evidence="7">
    <location>
        <begin position="72"/>
        <end position="171"/>
    </location>
</feature>
<dbReference type="EMBL" id="BGPR01073921">
    <property type="protein sequence ID" value="GBO46313.1"/>
    <property type="molecule type" value="Genomic_DNA"/>
</dbReference>
<dbReference type="Gene3D" id="3.10.10.10">
    <property type="entry name" value="HIV Type 1 Reverse Transcriptase, subunit A, domain 1"/>
    <property type="match status" value="1"/>
</dbReference>
<dbReference type="InterPro" id="IPR043502">
    <property type="entry name" value="DNA/RNA_pol_sf"/>
</dbReference>
<dbReference type="CDD" id="cd01647">
    <property type="entry name" value="RT_LTR"/>
    <property type="match status" value="1"/>
</dbReference>
<organism evidence="9 10">
    <name type="scientific">Araneus ventricosus</name>
    <name type="common">Orbweaver spider</name>
    <name type="synonym">Epeira ventricosa</name>
    <dbReference type="NCBI Taxonomy" id="182803"/>
    <lineage>
        <taxon>Eukaryota</taxon>
        <taxon>Metazoa</taxon>
        <taxon>Ecdysozoa</taxon>
        <taxon>Arthropoda</taxon>
        <taxon>Chelicerata</taxon>
        <taxon>Arachnida</taxon>
        <taxon>Araneae</taxon>
        <taxon>Araneomorphae</taxon>
        <taxon>Entelegynae</taxon>
        <taxon>Araneoidea</taxon>
        <taxon>Araneidae</taxon>
        <taxon>Araneus</taxon>
    </lineage>
</organism>
<dbReference type="InterPro" id="IPR000477">
    <property type="entry name" value="RT_dom"/>
</dbReference>
<keyword evidence="1" id="KW-0808">Transferase</keyword>
<evidence type="ECO:0000256" key="5">
    <source>
        <dbReference type="ARBA" id="ARBA00022801"/>
    </source>
</evidence>
<keyword evidence="2" id="KW-0548">Nucleotidyltransferase</keyword>
<dbReference type="AlphaFoldDB" id="A0A4Y2X9L8"/>
<dbReference type="PANTHER" id="PTHR37984:SF5">
    <property type="entry name" value="PROTEIN NYNRIN-LIKE"/>
    <property type="match status" value="1"/>
</dbReference>
<keyword evidence="10" id="KW-1185">Reference proteome</keyword>
<sequence length="343" mass="39105">MKHQELFRGKVKIAKVGKHKIRLETDKERNKPYVYRIPEALKEKVDSQIVELLELDLIEESSAEIAHPVVCVNKKDGSMRMCVDYRTLNSITKADDFPMEDAVQLLQCIGKASVITTLDLLKGYWAIPMEEDSRDLTSFKTHRAQYRFKVMPFGLRNAAATFQREMNKALEIALPLTELTKKKVPENLPWSKVHETAFNTLKEALVKAPALHAPDMSQPFIIHTDASQLGIAACLSQKILGSLRPIAYVSQKLSKSQQAWSTIEREAYAIVWSLKKFETLVFGSEIELYTDHNPLSYLTKCAPQSARLQRWVFALQKYHITVRHCPGVKMPHADALSRLFPDE</sequence>
<reference evidence="9 10" key="1">
    <citation type="journal article" date="2019" name="Sci. Rep.">
        <title>Orb-weaving spider Araneus ventricosus genome elucidates the spidroin gene catalogue.</title>
        <authorList>
            <person name="Kono N."/>
            <person name="Nakamura H."/>
            <person name="Ohtoshi R."/>
            <person name="Moran D.A.P."/>
            <person name="Shinohara A."/>
            <person name="Yoshida Y."/>
            <person name="Fujiwara M."/>
            <person name="Mori M."/>
            <person name="Tomita M."/>
            <person name="Arakawa K."/>
        </authorList>
    </citation>
    <scope>NUCLEOTIDE SEQUENCE [LARGE SCALE GENOMIC DNA]</scope>
</reference>
<dbReference type="Gene3D" id="3.30.70.270">
    <property type="match status" value="1"/>
</dbReference>